<dbReference type="InterPro" id="IPR018193">
    <property type="entry name" value="Glyc_kinase_flavodox-like_fold"/>
</dbReference>
<dbReference type="NCBIfam" id="TIGR00045">
    <property type="entry name" value="glycerate kinase"/>
    <property type="match status" value="1"/>
</dbReference>
<dbReference type="PANTHER" id="PTHR21599">
    <property type="entry name" value="GLYCERATE KINASE"/>
    <property type="match status" value="1"/>
</dbReference>
<dbReference type="InterPro" id="IPR004381">
    <property type="entry name" value="Glycerate_kinase"/>
</dbReference>
<evidence type="ECO:0000256" key="3">
    <source>
        <dbReference type="ARBA" id="ARBA00022777"/>
    </source>
</evidence>
<evidence type="ECO:0000256" key="1">
    <source>
        <dbReference type="ARBA" id="ARBA00006284"/>
    </source>
</evidence>
<dbReference type="RefSeq" id="WP_044165552.1">
    <property type="nucleotide sequence ID" value="NZ_JACIER010000004.1"/>
</dbReference>
<dbReference type="Proteomes" id="UP000560658">
    <property type="component" value="Unassembled WGS sequence"/>
</dbReference>
<dbReference type="EMBL" id="JACIER010000004">
    <property type="protein sequence ID" value="MBB4043684.1"/>
    <property type="molecule type" value="Genomic_DNA"/>
</dbReference>
<accession>A0A840D282</accession>
<dbReference type="Pfam" id="PF02595">
    <property type="entry name" value="Gly_kinase"/>
    <property type="match status" value="1"/>
</dbReference>
<dbReference type="GO" id="GO:0008887">
    <property type="term" value="F:glycerate kinase activity"/>
    <property type="evidence" value="ECO:0007669"/>
    <property type="project" value="UniProtKB-UniRule"/>
</dbReference>
<reference evidence="5" key="1">
    <citation type="submission" date="2020-08" db="EMBL/GenBank/DDBJ databases">
        <title>Genomic Encyclopedia of Type Strains, Phase IV (KMG-IV): sequencing the most valuable type-strain genomes for metagenomic binning, comparative biology and taxonomic classification.</title>
        <authorList>
            <person name="Goeker M."/>
        </authorList>
    </citation>
    <scope>NUCLEOTIDE SEQUENCE [LARGE SCALE GENOMIC DNA]</scope>
    <source>
        <strain evidence="5">DSM 105720</strain>
    </source>
</reference>
<keyword evidence="6" id="KW-1185">Reference proteome</keyword>
<evidence type="ECO:0000313" key="5">
    <source>
        <dbReference type="EMBL" id="MBB4043684.1"/>
    </source>
</evidence>
<keyword evidence="3 4" id="KW-0418">Kinase</keyword>
<evidence type="ECO:0000256" key="4">
    <source>
        <dbReference type="PIRNR" id="PIRNR006078"/>
    </source>
</evidence>
<dbReference type="GO" id="GO:0031388">
    <property type="term" value="P:organic acid phosphorylation"/>
    <property type="evidence" value="ECO:0007669"/>
    <property type="project" value="UniProtKB-UniRule"/>
</dbReference>
<dbReference type="PANTHER" id="PTHR21599:SF0">
    <property type="entry name" value="GLYCERATE KINASE"/>
    <property type="match status" value="1"/>
</dbReference>
<protein>
    <submittedName>
        <fullName evidence="5">Glycerate kinase</fullName>
        <ecNumber evidence="5">2.7.1.31</ecNumber>
    </submittedName>
</protein>
<evidence type="ECO:0000313" key="6">
    <source>
        <dbReference type="Proteomes" id="UP000560658"/>
    </source>
</evidence>
<dbReference type="InterPro" id="IPR036129">
    <property type="entry name" value="Glycerate_kinase_sf"/>
</dbReference>
<evidence type="ECO:0000256" key="2">
    <source>
        <dbReference type="ARBA" id="ARBA00022679"/>
    </source>
</evidence>
<dbReference type="SUPFAM" id="SSF110738">
    <property type="entry name" value="Glycerate kinase I"/>
    <property type="match status" value="1"/>
</dbReference>
<dbReference type="EC" id="2.7.1.31" evidence="5"/>
<sequence length="388" mass="40549">MKKVIVAIDSFKGCLTSREAGDTVVEGIKNVLPECDVLCFPVADGGEGLVDALVEVTGGSYRELSVYDPLMRPVDASYGLSGDGHTVFIEMAAASGLPLLTDSERNPMLTTTYGTGELIRDALDRGGRNFIIGIGGSATNDAGLGMLHALGYCFYDEAGRLLEGSGSSLGKVVTIDSSSAHPALKESRFTVACDVDNPFYGEEGAVRVFAGQKGADEKMKEELEAGMRTFSRLIQATTGKDIADVPGAGAAGGLGGTLLAFLNAVLKPGINLLLQTLDFATLIKGADLIITGEGKADRQSVMGKVPSGILEEARQQGIPVVLIAGCVEDADILNQAGFRGVFPIVPAPIPFEIAIQPHVAAQNIRRTVVQIVSVAAAFCTGHNTKYSK</sequence>
<dbReference type="Gene3D" id="3.90.1510.10">
    <property type="entry name" value="Glycerate kinase, domain 2"/>
    <property type="match status" value="1"/>
</dbReference>
<proteinExistence type="inferred from homology"/>
<comment type="caution">
    <text evidence="5">The sequence shown here is derived from an EMBL/GenBank/DDBJ whole genome shotgun (WGS) entry which is preliminary data.</text>
</comment>
<dbReference type="InterPro" id="IPR018197">
    <property type="entry name" value="Glycerate_kinase_RE-like"/>
</dbReference>
<name>A0A840D282_9BACE</name>
<gene>
    <name evidence="5" type="ORF">GGR06_001466</name>
</gene>
<dbReference type="AlphaFoldDB" id="A0A840D282"/>
<comment type="similarity">
    <text evidence="1 4">Belongs to the glycerate kinase type-1 family.</text>
</comment>
<dbReference type="Gene3D" id="3.40.50.10350">
    <property type="entry name" value="Glycerate kinase, domain 1"/>
    <property type="match status" value="1"/>
</dbReference>
<keyword evidence="2 4" id="KW-0808">Transferase</keyword>
<organism evidence="5 6">
    <name type="scientific">Bacteroides reticulotermitis</name>
    <dbReference type="NCBI Taxonomy" id="1133319"/>
    <lineage>
        <taxon>Bacteria</taxon>
        <taxon>Pseudomonadati</taxon>
        <taxon>Bacteroidota</taxon>
        <taxon>Bacteroidia</taxon>
        <taxon>Bacteroidales</taxon>
        <taxon>Bacteroidaceae</taxon>
        <taxon>Bacteroides</taxon>
    </lineage>
</organism>
<dbReference type="PIRSF" id="PIRSF006078">
    <property type="entry name" value="GlxK"/>
    <property type="match status" value="1"/>
</dbReference>